<comment type="subcellular location">
    <subcellularLocation>
        <location evidence="2">Membrane</location>
    </subcellularLocation>
</comment>
<evidence type="ECO:0000256" key="3">
    <source>
        <dbReference type="ARBA" id="ARBA00012438"/>
    </source>
</evidence>
<dbReference type="Proteomes" id="UP001165292">
    <property type="component" value="Unassembled WGS sequence"/>
</dbReference>
<name>A0AA41WHB3_9GAMM</name>
<sequence length="475" mass="51906">MSEVEATPPKRGSLRAGLLRRLTIVLALLMLVSGISAYWNGRTAADTAYDRTLLASARAIAAGLVASDGQLRANVPYVALDTFAYDSAGRIYYQVLDIRGRLVSGYENLPEPPPGTPRTDDYPALARFYDGEYEGQGVRLVSLLQPVTEPGHNGMAEIRVAETQVARERMARDLLIGTLWRIGSLALAALLLVWLAISVALRPLGKLSEAVEQRQPDDLRPLPPLGVQRELMPLVASLDHFTERLRGQFERQARFIADASHELRTPLAALKARIELGLREQQPQRWRQTLEEAQEHTDRLIHLANQLLSLARIESGAQSIAEGGAQRLDLSELAREVGLAMAALAHQRGISLALEAEGPVWVEGESTLLSELISNLLDNALAHTPRGGNVVLRVLADAVLEVEDDGPGIPPAERKNVFTRFYRVQHQRHGAGIGLAIVGEVSRVHRASIELDQGALGGLRVRVRFPAGESAPRPQ</sequence>
<dbReference type="SMART" id="SM00388">
    <property type="entry name" value="HisKA"/>
    <property type="match status" value="1"/>
</dbReference>
<evidence type="ECO:0000313" key="15">
    <source>
        <dbReference type="Proteomes" id="UP001165292"/>
    </source>
</evidence>
<dbReference type="PRINTS" id="PR00344">
    <property type="entry name" value="BCTRLSENSOR"/>
</dbReference>
<dbReference type="EC" id="2.7.13.3" evidence="3"/>
<evidence type="ECO:0000256" key="5">
    <source>
        <dbReference type="ARBA" id="ARBA00022679"/>
    </source>
</evidence>
<dbReference type="PROSITE" id="PS50109">
    <property type="entry name" value="HIS_KIN"/>
    <property type="match status" value="1"/>
</dbReference>
<feature type="domain" description="HAMP" evidence="13">
    <location>
        <begin position="198"/>
        <end position="250"/>
    </location>
</feature>
<evidence type="ECO:0000256" key="2">
    <source>
        <dbReference type="ARBA" id="ARBA00004370"/>
    </source>
</evidence>
<dbReference type="InterPro" id="IPR036890">
    <property type="entry name" value="HATPase_C_sf"/>
</dbReference>
<feature type="domain" description="Histidine kinase" evidence="12">
    <location>
        <begin position="258"/>
        <end position="469"/>
    </location>
</feature>
<dbReference type="InterPro" id="IPR004358">
    <property type="entry name" value="Sig_transdc_His_kin-like_C"/>
</dbReference>
<feature type="transmembrane region" description="Helical" evidence="11">
    <location>
        <begin position="179"/>
        <end position="201"/>
    </location>
</feature>
<keyword evidence="7 14" id="KW-0418">Kinase</keyword>
<evidence type="ECO:0000256" key="11">
    <source>
        <dbReference type="SAM" id="Phobius"/>
    </source>
</evidence>
<dbReference type="CDD" id="cd00082">
    <property type="entry name" value="HisKA"/>
    <property type="match status" value="1"/>
</dbReference>
<feature type="transmembrane region" description="Helical" evidence="11">
    <location>
        <begin position="18"/>
        <end position="39"/>
    </location>
</feature>
<dbReference type="InterPro" id="IPR003594">
    <property type="entry name" value="HATPase_dom"/>
</dbReference>
<evidence type="ECO:0000256" key="6">
    <source>
        <dbReference type="ARBA" id="ARBA00022692"/>
    </source>
</evidence>
<evidence type="ECO:0000313" key="14">
    <source>
        <dbReference type="EMBL" id="MCO7543468.1"/>
    </source>
</evidence>
<dbReference type="Pfam" id="PF08521">
    <property type="entry name" value="2CSK_N"/>
    <property type="match status" value="1"/>
</dbReference>
<evidence type="ECO:0000259" key="13">
    <source>
        <dbReference type="PROSITE" id="PS50885"/>
    </source>
</evidence>
<organism evidence="14 15">
    <name type="scientific">Stutzerimonas nitrititolerans</name>
    <dbReference type="NCBI Taxonomy" id="2482751"/>
    <lineage>
        <taxon>Bacteria</taxon>
        <taxon>Pseudomonadati</taxon>
        <taxon>Pseudomonadota</taxon>
        <taxon>Gammaproteobacteria</taxon>
        <taxon>Pseudomonadales</taxon>
        <taxon>Pseudomonadaceae</taxon>
        <taxon>Stutzerimonas</taxon>
    </lineage>
</organism>
<dbReference type="GO" id="GO:0005886">
    <property type="term" value="C:plasma membrane"/>
    <property type="evidence" value="ECO:0007669"/>
    <property type="project" value="TreeGrafter"/>
</dbReference>
<accession>A0AA41WHB3</accession>
<dbReference type="SMART" id="SM00387">
    <property type="entry name" value="HATPase_c"/>
    <property type="match status" value="1"/>
</dbReference>
<dbReference type="PANTHER" id="PTHR45436">
    <property type="entry name" value="SENSOR HISTIDINE KINASE YKOH"/>
    <property type="match status" value="1"/>
</dbReference>
<dbReference type="SUPFAM" id="SSF55874">
    <property type="entry name" value="ATPase domain of HSP90 chaperone/DNA topoisomerase II/histidine kinase"/>
    <property type="match status" value="1"/>
</dbReference>
<dbReference type="InterPro" id="IPR036097">
    <property type="entry name" value="HisK_dim/P_sf"/>
</dbReference>
<dbReference type="SUPFAM" id="SSF47384">
    <property type="entry name" value="Homodimeric domain of signal transducing histidine kinase"/>
    <property type="match status" value="1"/>
</dbReference>
<dbReference type="PANTHER" id="PTHR45436:SF1">
    <property type="entry name" value="SENSOR PROTEIN QSEC"/>
    <property type="match status" value="1"/>
</dbReference>
<keyword evidence="9" id="KW-0902">Two-component regulatory system</keyword>
<evidence type="ECO:0000256" key="1">
    <source>
        <dbReference type="ARBA" id="ARBA00000085"/>
    </source>
</evidence>
<dbReference type="AlphaFoldDB" id="A0AA41WHB3"/>
<dbReference type="InterPro" id="IPR003661">
    <property type="entry name" value="HisK_dim/P_dom"/>
</dbReference>
<evidence type="ECO:0000259" key="12">
    <source>
        <dbReference type="PROSITE" id="PS50109"/>
    </source>
</evidence>
<keyword evidence="8 11" id="KW-1133">Transmembrane helix</keyword>
<dbReference type="InterPro" id="IPR013727">
    <property type="entry name" value="2CSK_N"/>
</dbReference>
<dbReference type="Pfam" id="PF00512">
    <property type="entry name" value="HisKA"/>
    <property type="match status" value="1"/>
</dbReference>
<dbReference type="CDD" id="cd00075">
    <property type="entry name" value="HATPase"/>
    <property type="match status" value="1"/>
</dbReference>
<dbReference type="Gene3D" id="1.10.287.130">
    <property type="match status" value="1"/>
</dbReference>
<dbReference type="EMBL" id="JAMYBS010000001">
    <property type="protein sequence ID" value="MCO7543468.1"/>
    <property type="molecule type" value="Genomic_DNA"/>
</dbReference>
<dbReference type="InterPro" id="IPR003660">
    <property type="entry name" value="HAMP_dom"/>
</dbReference>
<evidence type="ECO:0000256" key="10">
    <source>
        <dbReference type="ARBA" id="ARBA00023136"/>
    </source>
</evidence>
<gene>
    <name evidence="14" type="ORF">NJF43_01720</name>
</gene>
<dbReference type="Gene3D" id="3.30.565.10">
    <property type="entry name" value="Histidine kinase-like ATPase, C-terminal domain"/>
    <property type="match status" value="1"/>
</dbReference>
<dbReference type="RefSeq" id="WP_253162142.1">
    <property type="nucleotide sequence ID" value="NZ_JAMYBS010000001.1"/>
</dbReference>
<evidence type="ECO:0000256" key="7">
    <source>
        <dbReference type="ARBA" id="ARBA00022777"/>
    </source>
</evidence>
<comment type="catalytic activity">
    <reaction evidence="1">
        <text>ATP + protein L-histidine = ADP + protein N-phospho-L-histidine.</text>
        <dbReference type="EC" id="2.7.13.3"/>
    </reaction>
</comment>
<evidence type="ECO:0000256" key="9">
    <source>
        <dbReference type="ARBA" id="ARBA00023012"/>
    </source>
</evidence>
<keyword evidence="6 11" id="KW-0812">Transmembrane</keyword>
<keyword evidence="4" id="KW-0597">Phosphoprotein</keyword>
<evidence type="ECO:0000256" key="8">
    <source>
        <dbReference type="ARBA" id="ARBA00022989"/>
    </source>
</evidence>
<evidence type="ECO:0000256" key="4">
    <source>
        <dbReference type="ARBA" id="ARBA00022553"/>
    </source>
</evidence>
<dbReference type="InterPro" id="IPR050428">
    <property type="entry name" value="TCS_sensor_his_kinase"/>
</dbReference>
<proteinExistence type="predicted"/>
<dbReference type="FunFam" id="1.10.287.130:FF:000001">
    <property type="entry name" value="Two-component sensor histidine kinase"/>
    <property type="match status" value="1"/>
</dbReference>
<protein>
    <recommendedName>
        <fullName evidence="3">histidine kinase</fullName>
        <ecNumber evidence="3">2.7.13.3</ecNumber>
    </recommendedName>
</protein>
<dbReference type="Pfam" id="PF02518">
    <property type="entry name" value="HATPase_c"/>
    <property type="match status" value="1"/>
</dbReference>
<reference evidence="14" key="1">
    <citation type="submission" date="2022-06" db="EMBL/GenBank/DDBJ databases">
        <title>Detection of beta-lactamases in bacteria of animal origin.</title>
        <authorList>
            <person name="Mlynarcik P."/>
            <person name="Zdarska V."/>
            <person name="Chudobova H."/>
            <person name="Prochazkova P."/>
            <person name="Hricova K."/>
            <person name="Mezerova K."/>
            <person name="Bardon J."/>
            <person name="Dolejska M."/>
            <person name="Sukkar I."/>
            <person name="Kolar M."/>
        </authorList>
    </citation>
    <scope>NUCLEOTIDE SEQUENCE</scope>
    <source>
        <strain evidence="14">S 300-3</strain>
    </source>
</reference>
<keyword evidence="5" id="KW-0808">Transferase</keyword>
<dbReference type="PROSITE" id="PS50885">
    <property type="entry name" value="HAMP"/>
    <property type="match status" value="1"/>
</dbReference>
<dbReference type="InterPro" id="IPR005467">
    <property type="entry name" value="His_kinase_dom"/>
</dbReference>
<comment type="caution">
    <text evidence="14">The sequence shown here is derived from an EMBL/GenBank/DDBJ whole genome shotgun (WGS) entry which is preliminary data.</text>
</comment>
<dbReference type="GO" id="GO:0000155">
    <property type="term" value="F:phosphorelay sensor kinase activity"/>
    <property type="evidence" value="ECO:0007669"/>
    <property type="project" value="InterPro"/>
</dbReference>
<keyword evidence="10 11" id="KW-0472">Membrane</keyword>